<evidence type="ECO:0000313" key="4">
    <source>
        <dbReference type="EMBL" id="MBW64435.1"/>
    </source>
</evidence>
<dbReference type="VEuPathDB" id="VectorBase:ADAC000543"/>
<dbReference type="PRINTS" id="PR00019">
    <property type="entry name" value="LEURICHRPT"/>
</dbReference>
<dbReference type="AlphaFoldDB" id="A0A2M4CGS4"/>
<sequence>MNITGTGINGTERVQDRARPRPMLMSPKIDEYARRAFQTGGRITRLTHATARTAASGNGDSRLTDETTLIIAGRKRRGCVVCGNRALPGYAMGTAVTVNMAELKQHLFVNDSTVAVRHGRTAYALTPTVQTTGQTKMMLKESLLIPSMDPEKEAKAMYEKALQQYGIYGKTLKEICKSWVTLGCQCTGTKEEVALACRGIGLEAIPDDLPSELVKLDLSNNNITNLPNKSFDMLPNLEELILSHNKLELIDSEAFFGLASLKKLALQSCALTRVPIEALKRIRTVTYLHLDNNLIAELENVTFRGFHYLKSLRLEGNLLQRVPTEALIGLRSLEAL</sequence>
<proteinExistence type="predicted"/>
<dbReference type="InterPro" id="IPR001611">
    <property type="entry name" value="Leu-rich_rpt"/>
</dbReference>
<evidence type="ECO:0000256" key="1">
    <source>
        <dbReference type="ARBA" id="ARBA00022614"/>
    </source>
</evidence>
<dbReference type="InterPro" id="IPR003591">
    <property type="entry name" value="Leu-rich_rpt_typical-subtyp"/>
</dbReference>
<dbReference type="SMART" id="SM00369">
    <property type="entry name" value="LRR_TYP"/>
    <property type="match status" value="5"/>
</dbReference>
<organism evidence="4">
    <name type="scientific">Anopheles darlingi</name>
    <name type="common">Mosquito</name>
    <dbReference type="NCBI Taxonomy" id="43151"/>
    <lineage>
        <taxon>Eukaryota</taxon>
        <taxon>Metazoa</taxon>
        <taxon>Ecdysozoa</taxon>
        <taxon>Arthropoda</taxon>
        <taxon>Hexapoda</taxon>
        <taxon>Insecta</taxon>
        <taxon>Pterygota</taxon>
        <taxon>Neoptera</taxon>
        <taxon>Endopterygota</taxon>
        <taxon>Diptera</taxon>
        <taxon>Nematocera</taxon>
        <taxon>Culicoidea</taxon>
        <taxon>Culicidae</taxon>
        <taxon>Anophelinae</taxon>
        <taxon>Anopheles</taxon>
    </lineage>
</organism>
<reference evidence="4" key="1">
    <citation type="submission" date="2018-01" db="EMBL/GenBank/DDBJ databases">
        <title>An insight into the sialome of Amazonian anophelines.</title>
        <authorList>
            <person name="Ribeiro J.M."/>
            <person name="Scarpassa V."/>
            <person name="Calvo E."/>
        </authorList>
    </citation>
    <scope>NUCLEOTIDE SEQUENCE</scope>
</reference>
<dbReference type="PROSITE" id="PS51450">
    <property type="entry name" value="LRR"/>
    <property type="match status" value="2"/>
</dbReference>
<name>A0A2M4CGS4_ANODA</name>
<dbReference type="InterPro" id="IPR032675">
    <property type="entry name" value="LRR_dom_sf"/>
</dbReference>
<dbReference type="VEuPathDB" id="VectorBase:ADAC000542"/>
<dbReference type="EMBL" id="GGFL01000257">
    <property type="protein sequence ID" value="MBW64435.1"/>
    <property type="molecule type" value="Transcribed_RNA"/>
</dbReference>
<dbReference type="PANTHER" id="PTHR45712">
    <property type="entry name" value="AGAP008170-PA"/>
    <property type="match status" value="1"/>
</dbReference>
<accession>A0A2M4CGS4</accession>
<dbReference type="PANTHER" id="PTHR45712:SF22">
    <property type="entry name" value="INSULIN-LIKE GROWTH FACTOR-BINDING PROTEIN COMPLEX ACID LABILE SUBUNIT"/>
    <property type="match status" value="1"/>
</dbReference>
<dbReference type="Pfam" id="PF13855">
    <property type="entry name" value="LRR_8"/>
    <property type="match status" value="2"/>
</dbReference>
<dbReference type="SUPFAM" id="SSF52058">
    <property type="entry name" value="L domain-like"/>
    <property type="match status" value="1"/>
</dbReference>
<protein>
    <submittedName>
        <fullName evidence="4">Uncharacterized protein</fullName>
    </submittedName>
</protein>
<dbReference type="Gene3D" id="3.80.10.10">
    <property type="entry name" value="Ribonuclease Inhibitor"/>
    <property type="match status" value="1"/>
</dbReference>
<evidence type="ECO:0000256" key="2">
    <source>
        <dbReference type="ARBA" id="ARBA00022737"/>
    </source>
</evidence>
<evidence type="ECO:0000256" key="3">
    <source>
        <dbReference type="SAM" id="MobiDB-lite"/>
    </source>
</evidence>
<dbReference type="InterPro" id="IPR050333">
    <property type="entry name" value="SLRP"/>
</dbReference>
<dbReference type="VEuPathDB" id="VectorBase:ADAR2_000810"/>
<keyword evidence="2" id="KW-0677">Repeat</keyword>
<keyword evidence="1" id="KW-0433">Leucine-rich repeat</keyword>
<feature type="region of interest" description="Disordered" evidence="3">
    <location>
        <begin position="1"/>
        <end position="21"/>
    </location>
</feature>